<sequence>MIEKRKGFKFITWVQGKVLTPEQLVQILRAITDARRNVN</sequence>
<reference evidence="1" key="1">
    <citation type="journal article" date="2015" name="Nature">
        <title>Complex archaea that bridge the gap between prokaryotes and eukaryotes.</title>
        <authorList>
            <person name="Spang A."/>
            <person name="Saw J.H."/>
            <person name="Jorgensen S.L."/>
            <person name="Zaremba-Niedzwiedzka K."/>
            <person name="Martijn J."/>
            <person name="Lind A.E."/>
            <person name="van Eijk R."/>
            <person name="Schleper C."/>
            <person name="Guy L."/>
            <person name="Ettema T.J."/>
        </authorList>
    </citation>
    <scope>NUCLEOTIDE SEQUENCE</scope>
</reference>
<evidence type="ECO:0000313" key="1">
    <source>
        <dbReference type="EMBL" id="KKN04247.1"/>
    </source>
</evidence>
<name>A0A0F9MXT7_9ZZZZ</name>
<organism evidence="1">
    <name type="scientific">marine sediment metagenome</name>
    <dbReference type="NCBI Taxonomy" id="412755"/>
    <lineage>
        <taxon>unclassified sequences</taxon>
        <taxon>metagenomes</taxon>
        <taxon>ecological metagenomes</taxon>
    </lineage>
</organism>
<dbReference type="EMBL" id="LAZR01004940">
    <property type="protein sequence ID" value="KKN04247.1"/>
    <property type="molecule type" value="Genomic_DNA"/>
</dbReference>
<protein>
    <submittedName>
        <fullName evidence="1">Uncharacterized protein</fullName>
    </submittedName>
</protein>
<accession>A0A0F9MXT7</accession>
<comment type="caution">
    <text evidence="1">The sequence shown here is derived from an EMBL/GenBank/DDBJ whole genome shotgun (WGS) entry which is preliminary data.</text>
</comment>
<proteinExistence type="predicted"/>
<dbReference type="AlphaFoldDB" id="A0A0F9MXT7"/>
<gene>
    <name evidence="1" type="ORF">LCGC14_1099380</name>
</gene>